<dbReference type="HOGENOM" id="CLU_1654855_0_0_1"/>
<dbReference type="EnsemblPlants" id="OB11G24240.1">
    <property type="protein sequence ID" value="OB11G24240.1"/>
    <property type="gene ID" value="OB11G24240"/>
</dbReference>
<reference evidence="1" key="2">
    <citation type="submission" date="2013-04" db="UniProtKB">
        <authorList>
            <consortium name="EnsemblPlants"/>
        </authorList>
    </citation>
    <scope>IDENTIFICATION</scope>
</reference>
<protein>
    <submittedName>
        <fullName evidence="1">Uncharacterized protein</fullName>
    </submittedName>
</protein>
<dbReference type="Gramene" id="OB11G24240.1">
    <property type="protein sequence ID" value="OB11G24240.1"/>
    <property type="gene ID" value="OB11G24240"/>
</dbReference>
<reference evidence="1" key="1">
    <citation type="journal article" date="2013" name="Nat. Commun.">
        <title>Whole-genome sequencing of Oryza brachyantha reveals mechanisms underlying Oryza genome evolution.</title>
        <authorList>
            <person name="Chen J."/>
            <person name="Huang Q."/>
            <person name="Gao D."/>
            <person name="Wang J."/>
            <person name="Lang Y."/>
            <person name="Liu T."/>
            <person name="Li B."/>
            <person name="Bai Z."/>
            <person name="Luis Goicoechea J."/>
            <person name="Liang C."/>
            <person name="Chen C."/>
            <person name="Zhang W."/>
            <person name="Sun S."/>
            <person name="Liao Y."/>
            <person name="Zhang X."/>
            <person name="Yang L."/>
            <person name="Song C."/>
            <person name="Wang M."/>
            <person name="Shi J."/>
            <person name="Liu G."/>
            <person name="Liu J."/>
            <person name="Zhou H."/>
            <person name="Zhou W."/>
            <person name="Yu Q."/>
            <person name="An N."/>
            <person name="Chen Y."/>
            <person name="Cai Q."/>
            <person name="Wang B."/>
            <person name="Liu B."/>
            <person name="Min J."/>
            <person name="Huang Y."/>
            <person name="Wu H."/>
            <person name="Li Z."/>
            <person name="Zhang Y."/>
            <person name="Yin Y."/>
            <person name="Song W."/>
            <person name="Jiang J."/>
            <person name="Jackson S.A."/>
            <person name="Wing R.A."/>
            <person name="Wang J."/>
            <person name="Chen M."/>
        </authorList>
    </citation>
    <scope>NUCLEOTIDE SEQUENCE [LARGE SCALE GENOMIC DNA]</scope>
    <source>
        <strain evidence="1">cv. IRGC 101232</strain>
    </source>
</reference>
<keyword evidence="2" id="KW-1185">Reference proteome</keyword>
<dbReference type="Proteomes" id="UP000006038">
    <property type="component" value="Chromosome 11"/>
</dbReference>
<proteinExistence type="predicted"/>
<evidence type="ECO:0000313" key="1">
    <source>
        <dbReference type="EnsemblPlants" id="OB11G24240.1"/>
    </source>
</evidence>
<organism evidence="1">
    <name type="scientific">Oryza brachyantha</name>
    <name type="common">malo sina</name>
    <dbReference type="NCBI Taxonomy" id="4533"/>
    <lineage>
        <taxon>Eukaryota</taxon>
        <taxon>Viridiplantae</taxon>
        <taxon>Streptophyta</taxon>
        <taxon>Embryophyta</taxon>
        <taxon>Tracheophyta</taxon>
        <taxon>Spermatophyta</taxon>
        <taxon>Magnoliopsida</taxon>
        <taxon>Liliopsida</taxon>
        <taxon>Poales</taxon>
        <taxon>Poaceae</taxon>
        <taxon>BOP clade</taxon>
        <taxon>Oryzoideae</taxon>
        <taxon>Oryzeae</taxon>
        <taxon>Oryzinae</taxon>
        <taxon>Oryza</taxon>
    </lineage>
</organism>
<accession>J3N9D8</accession>
<sequence length="160" mass="18077">MAPAPEPRRLRQSPLQRWWHTTRCYGGNWIVALARRRSVEESILDVELVDGPVAGDGEAEDDSDDCRLDDGTKSLVVVDAELLQVSANHPTHLEPSKGAICMKLEFENPFASDDINLRETRNQGPCVVVNQHLVFVMHCTESWRSSKLMRYVFDSRVASE</sequence>
<name>J3N9D8_ORYBR</name>
<evidence type="ECO:0000313" key="2">
    <source>
        <dbReference type="Proteomes" id="UP000006038"/>
    </source>
</evidence>
<dbReference type="AlphaFoldDB" id="J3N9D8"/>